<evidence type="ECO:0000313" key="4">
    <source>
        <dbReference type="Proteomes" id="UP000800096"/>
    </source>
</evidence>
<dbReference type="Proteomes" id="UP000800096">
    <property type="component" value="Unassembled WGS sequence"/>
</dbReference>
<feature type="chain" id="PRO_5025669392" evidence="2">
    <location>
        <begin position="18"/>
        <end position="195"/>
    </location>
</feature>
<name>A0A6A5Q6X9_AMPQU</name>
<gene>
    <name evidence="3" type="ORF">BDU57DRAFT_524142</name>
</gene>
<evidence type="ECO:0000313" key="3">
    <source>
        <dbReference type="EMBL" id="KAF1911581.1"/>
    </source>
</evidence>
<feature type="region of interest" description="Disordered" evidence="1">
    <location>
        <begin position="69"/>
        <end position="91"/>
    </location>
</feature>
<feature type="signal peptide" evidence="2">
    <location>
        <begin position="1"/>
        <end position="17"/>
    </location>
</feature>
<sequence length="195" mass="20748">MFLIRVGILAMIFGVQGHPLAAEESDVVRIAIESSVVSSTTLPHFTYDPITTPPASGLTSPSAPMMVTETPSSVMPTQPADPTQSATPTNGTKPVYRVDICNTENKCAEVEVVPKECRLLRTPLDAEILSVTVHYPAQCAFTATTNCSTYGNLAGPEPGLFNKLDVNGGDVPGGNTSISDVRAQMPWKMTSMICF</sequence>
<keyword evidence="4" id="KW-1185">Reference proteome</keyword>
<organism evidence="3 4">
    <name type="scientific">Ampelomyces quisqualis</name>
    <name type="common">Powdery mildew agent</name>
    <dbReference type="NCBI Taxonomy" id="50730"/>
    <lineage>
        <taxon>Eukaryota</taxon>
        <taxon>Fungi</taxon>
        <taxon>Dikarya</taxon>
        <taxon>Ascomycota</taxon>
        <taxon>Pezizomycotina</taxon>
        <taxon>Dothideomycetes</taxon>
        <taxon>Pleosporomycetidae</taxon>
        <taxon>Pleosporales</taxon>
        <taxon>Pleosporineae</taxon>
        <taxon>Phaeosphaeriaceae</taxon>
        <taxon>Ampelomyces</taxon>
    </lineage>
</organism>
<reference evidence="3" key="1">
    <citation type="journal article" date="2020" name="Stud. Mycol.">
        <title>101 Dothideomycetes genomes: a test case for predicting lifestyles and emergence of pathogens.</title>
        <authorList>
            <person name="Haridas S."/>
            <person name="Albert R."/>
            <person name="Binder M."/>
            <person name="Bloem J."/>
            <person name="Labutti K."/>
            <person name="Salamov A."/>
            <person name="Andreopoulos B."/>
            <person name="Baker S."/>
            <person name="Barry K."/>
            <person name="Bills G."/>
            <person name="Bluhm B."/>
            <person name="Cannon C."/>
            <person name="Castanera R."/>
            <person name="Culley D."/>
            <person name="Daum C."/>
            <person name="Ezra D."/>
            <person name="Gonzalez J."/>
            <person name="Henrissat B."/>
            <person name="Kuo A."/>
            <person name="Liang C."/>
            <person name="Lipzen A."/>
            <person name="Lutzoni F."/>
            <person name="Magnuson J."/>
            <person name="Mondo S."/>
            <person name="Nolan M."/>
            <person name="Ohm R."/>
            <person name="Pangilinan J."/>
            <person name="Park H.-J."/>
            <person name="Ramirez L."/>
            <person name="Alfaro M."/>
            <person name="Sun H."/>
            <person name="Tritt A."/>
            <person name="Yoshinaga Y."/>
            <person name="Zwiers L.-H."/>
            <person name="Turgeon B."/>
            <person name="Goodwin S."/>
            <person name="Spatafora J."/>
            <person name="Crous P."/>
            <person name="Grigoriev I."/>
        </authorList>
    </citation>
    <scope>NUCLEOTIDE SEQUENCE</scope>
    <source>
        <strain evidence="3">HMLAC05119</strain>
    </source>
</reference>
<proteinExistence type="predicted"/>
<evidence type="ECO:0000256" key="1">
    <source>
        <dbReference type="SAM" id="MobiDB-lite"/>
    </source>
</evidence>
<protein>
    <submittedName>
        <fullName evidence="3">Uncharacterized protein</fullName>
    </submittedName>
</protein>
<dbReference type="OrthoDB" id="10601944at2759"/>
<accession>A0A6A5Q6X9</accession>
<dbReference type="AlphaFoldDB" id="A0A6A5Q6X9"/>
<dbReference type="EMBL" id="ML979143">
    <property type="protein sequence ID" value="KAF1911581.1"/>
    <property type="molecule type" value="Genomic_DNA"/>
</dbReference>
<keyword evidence="2" id="KW-0732">Signal</keyword>
<evidence type="ECO:0000256" key="2">
    <source>
        <dbReference type="SAM" id="SignalP"/>
    </source>
</evidence>